<sequence>MALVLRNGASALAGLLAFAGPLPLAAQDAAIQAGEDAVLPEPETKPLAIDFSGDPVLALADATAEPETFRTIVVAALEQSPVDRELRAREDVARAGVLEARSGYLPTVDVGLSGFRTLDRNFGNDPGNLIERSRPTKRVDFTLGYSQPLFDFGALNANARAANARLRAAGFDREARAGEVAGDMVITWTRVFGFQALVALTEGFVAAQEGLSQAVETRIERGVSAEGDRARVASLKASGEVELAAARRQLASAEARFEQLSGFAAPDRLLRPPLLDPTRISRDYAVLAAENSAEVRSAQALAEARDQEASLADRQKLPNLTGRIDAGRYGLFEEDRNDYDVRGTLNLNWRIFDGGVWARARAADAEAEAADAVADRIRQEAVRDANIAWSDVQAIEAQVAALEEAYKAARQSRDIVVARFGALRGTVFDVADAQNVYLNAATAYIRALTELDQARYILLLRTGRLLDVLKIEEEEVPL</sequence>
<dbReference type="EMBL" id="CP081296">
    <property type="protein sequence ID" value="QZD92088.1"/>
    <property type="molecule type" value="Genomic_DNA"/>
</dbReference>
<evidence type="ECO:0000256" key="3">
    <source>
        <dbReference type="ARBA" id="ARBA00022448"/>
    </source>
</evidence>
<accession>A0ABX8ZYB4</accession>
<evidence type="ECO:0000313" key="10">
    <source>
        <dbReference type="Proteomes" id="UP000824300"/>
    </source>
</evidence>
<dbReference type="SUPFAM" id="SSF56954">
    <property type="entry name" value="Outer membrane efflux proteins (OEP)"/>
    <property type="match status" value="1"/>
</dbReference>
<comment type="subcellular location">
    <subcellularLocation>
        <location evidence="1">Cell outer membrane</location>
    </subcellularLocation>
</comment>
<keyword evidence="3" id="KW-0813">Transport</keyword>
<feature type="chain" id="PRO_5046563405" evidence="8">
    <location>
        <begin position="27"/>
        <end position="478"/>
    </location>
</feature>
<gene>
    <name evidence="9" type="ORF">K3162_11120</name>
</gene>
<proteinExistence type="inferred from homology"/>
<dbReference type="RefSeq" id="WP_221427791.1">
    <property type="nucleotide sequence ID" value="NZ_CP081296.1"/>
</dbReference>
<comment type="similarity">
    <text evidence="2">Belongs to the outer membrane factor (OMF) (TC 1.B.17) family.</text>
</comment>
<dbReference type="InterPro" id="IPR003423">
    <property type="entry name" value="OMP_efflux"/>
</dbReference>
<organism evidence="9 10">
    <name type="scientific">Qipengyuania xiapuensis</name>
    <dbReference type="NCBI Taxonomy" id="2867236"/>
    <lineage>
        <taxon>Bacteria</taxon>
        <taxon>Pseudomonadati</taxon>
        <taxon>Pseudomonadota</taxon>
        <taxon>Alphaproteobacteria</taxon>
        <taxon>Sphingomonadales</taxon>
        <taxon>Erythrobacteraceae</taxon>
        <taxon>Qipengyuania</taxon>
    </lineage>
</organism>
<keyword evidence="8" id="KW-0732">Signal</keyword>
<evidence type="ECO:0000256" key="6">
    <source>
        <dbReference type="ARBA" id="ARBA00023136"/>
    </source>
</evidence>
<dbReference type="Pfam" id="PF02321">
    <property type="entry name" value="OEP"/>
    <property type="match status" value="2"/>
</dbReference>
<dbReference type="PANTHER" id="PTHR30026">
    <property type="entry name" value="OUTER MEMBRANE PROTEIN TOLC"/>
    <property type="match status" value="1"/>
</dbReference>
<dbReference type="Gene3D" id="1.20.1600.10">
    <property type="entry name" value="Outer membrane efflux proteins (OEP)"/>
    <property type="match status" value="1"/>
</dbReference>
<keyword evidence="7" id="KW-0998">Cell outer membrane</keyword>
<name>A0ABX8ZYB4_9SPHN</name>
<keyword evidence="5" id="KW-0812">Transmembrane</keyword>
<evidence type="ECO:0000256" key="1">
    <source>
        <dbReference type="ARBA" id="ARBA00004442"/>
    </source>
</evidence>
<evidence type="ECO:0000256" key="2">
    <source>
        <dbReference type="ARBA" id="ARBA00007613"/>
    </source>
</evidence>
<keyword evidence="6" id="KW-0472">Membrane</keyword>
<dbReference type="Proteomes" id="UP000824300">
    <property type="component" value="Chromosome"/>
</dbReference>
<keyword evidence="4" id="KW-1134">Transmembrane beta strand</keyword>
<keyword evidence="10" id="KW-1185">Reference proteome</keyword>
<dbReference type="InterPro" id="IPR051906">
    <property type="entry name" value="TolC-like"/>
</dbReference>
<protein>
    <submittedName>
        <fullName evidence="9">TolC family protein</fullName>
    </submittedName>
</protein>
<evidence type="ECO:0000256" key="5">
    <source>
        <dbReference type="ARBA" id="ARBA00022692"/>
    </source>
</evidence>
<feature type="signal peptide" evidence="8">
    <location>
        <begin position="1"/>
        <end position="26"/>
    </location>
</feature>
<evidence type="ECO:0000256" key="7">
    <source>
        <dbReference type="ARBA" id="ARBA00023237"/>
    </source>
</evidence>
<evidence type="ECO:0000256" key="4">
    <source>
        <dbReference type="ARBA" id="ARBA00022452"/>
    </source>
</evidence>
<dbReference type="PANTHER" id="PTHR30026:SF20">
    <property type="entry name" value="OUTER MEMBRANE PROTEIN TOLC"/>
    <property type="match status" value="1"/>
</dbReference>
<reference evidence="9 10" key="1">
    <citation type="submission" date="2021-08" db="EMBL/GenBank/DDBJ databases">
        <title>Comparative Genomics Analysis of the Genus Qipengyuania Reveals Extensive Genetic Diversity and Metabolic Versatility, Including the Description of Fifteen Novel Species.</title>
        <authorList>
            <person name="Liu Y."/>
        </authorList>
    </citation>
    <scope>NUCLEOTIDE SEQUENCE [LARGE SCALE GENOMIC DNA]</scope>
    <source>
        <strain evidence="9 10">1NDW3</strain>
    </source>
</reference>
<evidence type="ECO:0000256" key="8">
    <source>
        <dbReference type="SAM" id="SignalP"/>
    </source>
</evidence>
<evidence type="ECO:0000313" key="9">
    <source>
        <dbReference type="EMBL" id="QZD92088.1"/>
    </source>
</evidence>